<dbReference type="InterPro" id="IPR029071">
    <property type="entry name" value="Ubiquitin-like_domsf"/>
</dbReference>
<reference evidence="11" key="1">
    <citation type="submission" date="2025-08" db="UniProtKB">
        <authorList>
            <consortium name="Ensembl"/>
        </authorList>
    </citation>
    <scope>IDENTIFICATION</scope>
</reference>
<feature type="compositionally biased region" description="Polar residues" evidence="8">
    <location>
        <begin position="592"/>
        <end position="611"/>
    </location>
</feature>
<evidence type="ECO:0000259" key="10">
    <source>
        <dbReference type="PROSITE" id="PS50200"/>
    </source>
</evidence>
<dbReference type="Ensembl" id="ENSSRHT00000020130.1">
    <property type="protein sequence ID" value="ENSSRHP00000019505.1"/>
    <property type="gene ID" value="ENSSRHG00000010006.1"/>
</dbReference>
<sequence length="669" mass="74656">MEQVSDDELDHAAEEDSDKEDQDLDKMFGAWLGELDKLTQSLDDGRPEKVQKAPLRQETNLANFSYRFSMYNINEAINQGETVDLDALMADLCSIEQELSTIGKPMSKPSDGKSRQRPTGRSASTKHTGGGSSGGSTSSSTRASPASTVRGGSSQSRPLASNFSLDDITAQLEKASLSMDKAARQTSESSSSSSSSYSSATLSHPPSNAHHRRTGSVGTVSDQEVRSIGHSSRSSVNSASASSMDSLDIRGQENEAQSQNQSQSQTSTEHVSLRRANGKATRRHLDFTSQEGEEEQAAKAKAEKIRVALEKIKEAQVKKLVIRVHMSDESSKTMMVDERQTVRQVLDSLLDKSHCGYSPDWALVETIPELQMERIFEDHENLVENLLNWTRDSQNKLMFIERIEKYALFKNPQNYLLGRKETSEMADRNKEALLEECFCGSSVSVPEIEGVLWLKEDGKKSWKKRYFLLRASGIYFVPKGKAKASRDLVCFLQLDHVNVYYGQDYRSKYKAPTDYCLALKHPQIQKKSQYIKYLCCDDVRTLHQWVNGIRIAKYGKQLYVNYQEAMKRTEAAYDWSSLSSTSIRSGTSSVSIPESQSNHSSQADSGMSDGTSSSHARSQSVVSSIFSEAWKRGTQIEESTKVSHPLALERNISLYGHLIKHHRVKAFSH</sequence>
<dbReference type="PROSITE" id="PS50003">
    <property type="entry name" value="PH_DOMAIN"/>
    <property type="match status" value="1"/>
</dbReference>
<feature type="region of interest" description="Disordered" evidence="8">
    <location>
        <begin position="586"/>
        <end position="615"/>
    </location>
</feature>
<keyword evidence="3" id="KW-1003">Cell membrane</keyword>
<dbReference type="GO" id="GO:0005829">
    <property type="term" value="C:cytosol"/>
    <property type="evidence" value="ECO:0007669"/>
    <property type="project" value="TreeGrafter"/>
</dbReference>
<dbReference type="InterPro" id="IPR039664">
    <property type="entry name" value="GRB/APBB1IP"/>
</dbReference>
<dbReference type="Gene3D" id="2.30.29.30">
    <property type="entry name" value="Pleckstrin-homology domain (PH domain)/Phosphotyrosine-binding domain (PTB)"/>
    <property type="match status" value="1"/>
</dbReference>
<feature type="compositionally biased region" description="Polar residues" evidence="8">
    <location>
        <begin position="150"/>
        <end position="164"/>
    </location>
</feature>
<comment type="similarity">
    <text evidence="7">Belongs to the MRL family.</text>
</comment>
<evidence type="ECO:0000313" key="12">
    <source>
        <dbReference type="Proteomes" id="UP000472270"/>
    </source>
</evidence>
<dbReference type="InterPro" id="IPR001849">
    <property type="entry name" value="PH_domain"/>
</dbReference>
<dbReference type="FunFam" id="3.10.20.90:FF:000027">
    <property type="entry name" value="Ras association (RalGDS/AF-6) and pleckstrin homology domains 1"/>
    <property type="match status" value="1"/>
</dbReference>
<keyword evidence="12" id="KW-1185">Reference proteome</keyword>
<dbReference type="SUPFAM" id="SSF50729">
    <property type="entry name" value="PH domain-like"/>
    <property type="match status" value="1"/>
</dbReference>
<evidence type="ECO:0000259" key="9">
    <source>
        <dbReference type="PROSITE" id="PS50003"/>
    </source>
</evidence>
<evidence type="ECO:0000256" key="6">
    <source>
        <dbReference type="ARBA" id="ARBA00023212"/>
    </source>
</evidence>
<gene>
    <name evidence="11" type="primary">raph1b</name>
</gene>
<proteinExistence type="inferred from homology"/>
<evidence type="ECO:0000256" key="1">
    <source>
        <dbReference type="ARBA" id="ARBA00004202"/>
    </source>
</evidence>
<dbReference type="FunFam" id="2.30.29.30:FF:000048">
    <property type="entry name" value="Ras association (RalGDS/AF-6) and pleckstrin homology domains 1"/>
    <property type="match status" value="1"/>
</dbReference>
<feature type="domain" description="Ras-associating" evidence="10">
    <location>
        <begin position="318"/>
        <end position="404"/>
    </location>
</feature>
<feature type="region of interest" description="Disordered" evidence="8">
    <location>
        <begin position="1"/>
        <end position="26"/>
    </location>
</feature>
<feature type="compositionally biased region" description="Low complexity" evidence="8">
    <location>
        <begin position="231"/>
        <end position="246"/>
    </location>
</feature>
<evidence type="ECO:0000256" key="8">
    <source>
        <dbReference type="SAM" id="MobiDB-lite"/>
    </source>
</evidence>
<organism evidence="11 12">
    <name type="scientific">Sinocyclocheilus rhinocerous</name>
    <dbReference type="NCBI Taxonomy" id="307959"/>
    <lineage>
        <taxon>Eukaryota</taxon>
        <taxon>Metazoa</taxon>
        <taxon>Chordata</taxon>
        <taxon>Craniata</taxon>
        <taxon>Vertebrata</taxon>
        <taxon>Euteleostomi</taxon>
        <taxon>Actinopterygii</taxon>
        <taxon>Neopterygii</taxon>
        <taxon>Teleostei</taxon>
        <taxon>Ostariophysi</taxon>
        <taxon>Cypriniformes</taxon>
        <taxon>Cyprinidae</taxon>
        <taxon>Cyprininae</taxon>
        <taxon>Sinocyclocheilus</taxon>
    </lineage>
</organism>
<feature type="region of interest" description="Disordered" evidence="8">
    <location>
        <begin position="177"/>
        <end position="295"/>
    </location>
</feature>
<evidence type="ECO:0000256" key="5">
    <source>
        <dbReference type="ARBA" id="ARBA00023136"/>
    </source>
</evidence>
<keyword evidence="6" id="KW-0206">Cytoskeleton</keyword>
<dbReference type="CDD" id="cd16136">
    <property type="entry name" value="RA_MRL_Lpd"/>
    <property type="match status" value="1"/>
</dbReference>
<reference evidence="11" key="2">
    <citation type="submission" date="2025-09" db="UniProtKB">
        <authorList>
            <consortium name="Ensembl"/>
        </authorList>
    </citation>
    <scope>IDENTIFICATION</scope>
</reference>
<comment type="subcellular location">
    <subcellularLocation>
        <location evidence="1">Cell membrane</location>
        <topology evidence="1">Peripheral membrane protein</topology>
    </subcellularLocation>
    <subcellularLocation>
        <location evidence="2">Cytoplasm</location>
        <location evidence="2">Cytoskeleton</location>
    </subcellularLocation>
</comment>
<evidence type="ECO:0000313" key="11">
    <source>
        <dbReference type="Ensembl" id="ENSSRHP00000019505.1"/>
    </source>
</evidence>
<feature type="compositionally biased region" description="Low complexity" evidence="8">
    <location>
        <begin position="187"/>
        <end position="199"/>
    </location>
</feature>
<dbReference type="GO" id="GO:0007165">
    <property type="term" value="P:signal transduction"/>
    <property type="evidence" value="ECO:0007669"/>
    <property type="project" value="InterPro"/>
</dbReference>
<name>A0A673H1E8_9TELE</name>
<evidence type="ECO:0000256" key="3">
    <source>
        <dbReference type="ARBA" id="ARBA00022475"/>
    </source>
</evidence>
<dbReference type="InterPro" id="IPR000159">
    <property type="entry name" value="RA_dom"/>
</dbReference>
<dbReference type="InterPro" id="IPR039665">
    <property type="entry name" value="PH_APBB1IP"/>
</dbReference>
<evidence type="ECO:0000256" key="4">
    <source>
        <dbReference type="ARBA" id="ARBA00022490"/>
    </source>
</evidence>
<dbReference type="AlphaFoldDB" id="A0A673H1E8"/>
<dbReference type="PANTHER" id="PTHR11243">
    <property type="entry name" value="GROWTH FACTOR RECEPTOR-BOUND PROTEIN"/>
    <property type="match status" value="1"/>
</dbReference>
<feature type="compositionally biased region" description="Acidic residues" evidence="8">
    <location>
        <begin position="1"/>
        <end position="23"/>
    </location>
</feature>
<dbReference type="CDD" id="cd01259">
    <property type="entry name" value="PH_APBB1IP"/>
    <property type="match status" value="1"/>
</dbReference>
<dbReference type="InterPro" id="IPR011993">
    <property type="entry name" value="PH-like_dom_sf"/>
</dbReference>
<evidence type="ECO:0000256" key="2">
    <source>
        <dbReference type="ARBA" id="ARBA00004245"/>
    </source>
</evidence>
<dbReference type="SMART" id="SM00314">
    <property type="entry name" value="RA"/>
    <property type="match status" value="1"/>
</dbReference>
<feature type="region of interest" description="Disordered" evidence="8">
    <location>
        <begin position="100"/>
        <end position="164"/>
    </location>
</feature>
<dbReference type="SMART" id="SM00233">
    <property type="entry name" value="PH"/>
    <property type="match status" value="1"/>
</dbReference>
<dbReference type="Gene3D" id="3.10.20.90">
    <property type="entry name" value="Phosphatidylinositol 3-kinase Catalytic Subunit, Chain A, domain 1"/>
    <property type="match status" value="1"/>
</dbReference>
<protein>
    <submittedName>
        <fullName evidence="11">Ras-associated and pleckstrin homology domains-containing protein 1-like</fullName>
    </submittedName>
</protein>
<keyword evidence="4" id="KW-0963">Cytoplasm</keyword>
<dbReference type="Proteomes" id="UP000472270">
    <property type="component" value="Unassembled WGS sequence"/>
</dbReference>
<dbReference type="GO" id="GO:0005856">
    <property type="term" value="C:cytoskeleton"/>
    <property type="evidence" value="ECO:0007669"/>
    <property type="project" value="UniProtKB-SubCell"/>
</dbReference>
<dbReference type="GO" id="GO:0005886">
    <property type="term" value="C:plasma membrane"/>
    <property type="evidence" value="ECO:0007669"/>
    <property type="project" value="UniProtKB-SubCell"/>
</dbReference>
<dbReference type="PANTHER" id="PTHR11243:SF15">
    <property type="entry name" value="RAS-ASSOCIATED AND PLECKSTRIN HOMOLOGY DOMAINS-CONTAINING PROTEIN 1"/>
    <property type="match status" value="1"/>
</dbReference>
<accession>A0A673H1E8</accession>
<dbReference type="Pfam" id="PF00169">
    <property type="entry name" value="PH"/>
    <property type="match status" value="1"/>
</dbReference>
<dbReference type="PROSITE" id="PS50200">
    <property type="entry name" value="RA"/>
    <property type="match status" value="1"/>
</dbReference>
<dbReference type="SUPFAM" id="SSF54236">
    <property type="entry name" value="Ubiquitin-like"/>
    <property type="match status" value="1"/>
</dbReference>
<keyword evidence="5" id="KW-0472">Membrane</keyword>
<feature type="domain" description="PH" evidence="9">
    <location>
        <begin position="445"/>
        <end position="554"/>
    </location>
</feature>
<feature type="compositionally biased region" description="Low complexity" evidence="8">
    <location>
        <begin position="135"/>
        <end position="148"/>
    </location>
</feature>
<feature type="compositionally biased region" description="Low complexity" evidence="8">
    <location>
        <begin position="254"/>
        <end position="269"/>
    </location>
</feature>
<evidence type="ECO:0000256" key="7">
    <source>
        <dbReference type="ARBA" id="ARBA00038382"/>
    </source>
</evidence>
<dbReference type="Pfam" id="PF21989">
    <property type="entry name" value="RA_2"/>
    <property type="match status" value="1"/>
</dbReference>